<evidence type="ECO:0000313" key="2">
    <source>
        <dbReference type="Proteomes" id="UP000016223"/>
    </source>
</evidence>
<dbReference type="AlphaFoldDB" id="T1XF80"/>
<dbReference type="InterPro" id="IPR027417">
    <property type="entry name" value="P-loop_NTPase"/>
</dbReference>
<dbReference type="OrthoDB" id="9816564at2"/>
<dbReference type="SUPFAM" id="SSF52540">
    <property type="entry name" value="P-loop containing nucleoside triphosphate hydrolases"/>
    <property type="match status" value="1"/>
</dbReference>
<proteinExistence type="predicted"/>
<dbReference type="KEGG" id="vpd:VAPA_1c45000"/>
<dbReference type="PATRIC" id="fig|1246301.3.peg.4536"/>
<protein>
    <submittedName>
        <fullName evidence="1">Uncharacterized protein</fullName>
    </submittedName>
</protein>
<reference evidence="1 2" key="1">
    <citation type="submission" date="2012-10" db="EMBL/GenBank/DDBJ databases">
        <title>Genome sequence of Variovorax paradoxus B4.</title>
        <authorList>
            <person name="Schuldes J."/>
            <person name="Brandt U."/>
            <person name="Hiessl S."/>
            <person name="Wuebbeler J.H."/>
            <person name="Thuermer A."/>
            <person name="Steinbuechel A."/>
            <person name="Daniel R."/>
        </authorList>
    </citation>
    <scope>NUCLEOTIDE SEQUENCE [LARGE SCALE GENOMIC DNA]</scope>
    <source>
        <strain evidence="1 2">B4</strain>
    </source>
</reference>
<dbReference type="Proteomes" id="UP000016223">
    <property type="component" value="Chromosome 1"/>
</dbReference>
<gene>
    <name evidence="1" type="ORF">VAPA_1c45000</name>
</gene>
<evidence type="ECO:0000313" key="1">
    <source>
        <dbReference type="EMBL" id="AGU51572.1"/>
    </source>
</evidence>
<dbReference type="EMBL" id="CP003911">
    <property type="protein sequence ID" value="AGU51572.1"/>
    <property type="molecule type" value="Genomic_DNA"/>
</dbReference>
<name>T1XF80_VARPD</name>
<organism evidence="1 2">
    <name type="scientific">Variovorax paradoxus B4</name>
    <dbReference type="NCBI Taxonomy" id="1246301"/>
    <lineage>
        <taxon>Bacteria</taxon>
        <taxon>Pseudomonadati</taxon>
        <taxon>Pseudomonadota</taxon>
        <taxon>Betaproteobacteria</taxon>
        <taxon>Burkholderiales</taxon>
        <taxon>Comamonadaceae</taxon>
        <taxon>Variovorax</taxon>
    </lineage>
</organism>
<dbReference type="HOGENOM" id="CLU_067341_0_0_4"/>
<accession>T1XF80</accession>
<dbReference type="RefSeq" id="WP_021009014.1">
    <property type="nucleotide sequence ID" value="NC_022247.1"/>
</dbReference>
<sequence>MTPARKNHLMIAGTGRAGTTFLVQYLAACGLDTHLARHPAANTYNDDANAGLEDLPFDNPNLPYVIKSPWLHAYATRLLADPSIVLDAVIFPMRSIVEASTSRVVNELRARYAMEGLPDDCRLWESWGTTPGGVVYSLNPIDEARLLALGFHELMHTLVRHDVPLVMLDFPRLVEDPGYLYEKLHPVIGGKVDRERALSAHRETAVPAKVRVGRELAASTAALRPQEPAAQTPGIEFPSQATLDRVAIKRELDKAVSERAVLQRKLDEATAGRAERQRELDEAIAARAACLRELDGAIAGRAACQHQLSEAIAEGDARRHELAESRRSQAALAQDLERLGLRASHLEAQCIAVKASNSWRVTAPLRALSRMLKVR</sequence>